<dbReference type="Pfam" id="PF07331">
    <property type="entry name" value="TctB"/>
    <property type="match status" value="1"/>
</dbReference>
<keyword evidence="1" id="KW-0812">Transmembrane</keyword>
<evidence type="ECO:0000313" key="3">
    <source>
        <dbReference type="EMBL" id="GEO38472.1"/>
    </source>
</evidence>
<evidence type="ECO:0000313" key="4">
    <source>
        <dbReference type="Proteomes" id="UP000321523"/>
    </source>
</evidence>
<comment type="caution">
    <text evidence="3">The sequence shown here is derived from an EMBL/GenBank/DDBJ whole genome shotgun (WGS) entry which is preliminary data.</text>
</comment>
<gene>
    <name evidence="3" type="ORF">SAE02_26200</name>
</gene>
<accession>A0A512DPR4</accession>
<reference evidence="3 4" key="1">
    <citation type="submission" date="2019-07" db="EMBL/GenBank/DDBJ databases">
        <title>Whole genome shotgun sequence of Skermanella aerolata NBRC 106429.</title>
        <authorList>
            <person name="Hosoyama A."/>
            <person name="Uohara A."/>
            <person name="Ohji S."/>
            <person name="Ichikawa N."/>
        </authorList>
    </citation>
    <scope>NUCLEOTIDE SEQUENCE [LARGE SCALE GENOMIC DNA]</scope>
    <source>
        <strain evidence="3 4">NBRC 106429</strain>
    </source>
</reference>
<dbReference type="EMBL" id="BJYZ01000011">
    <property type="protein sequence ID" value="GEO38472.1"/>
    <property type="molecule type" value="Genomic_DNA"/>
</dbReference>
<keyword evidence="4" id="KW-1185">Reference proteome</keyword>
<dbReference type="Proteomes" id="UP000321523">
    <property type="component" value="Unassembled WGS sequence"/>
</dbReference>
<dbReference type="RefSeq" id="WP_044433377.1">
    <property type="nucleotide sequence ID" value="NZ_BJYZ01000011.1"/>
</dbReference>
<sequence>MRMFHGMVLSRFAMEIATGCVTALAGAIISYGATEFGTGWDDAGPQPGYFPFYIGLLIVLASLGVVAQAFTQHRRTGQVFLTGEQAGRIVAFAGPMVAFVALCVLLGLYVAMTVYLFAVMTIQGRFKIPLAALVSIGTAIAFYVVMEVWFQVPLLKGPVEAMLGIY</sequence>
<keyword evidence="1" id="KW-1133">Transmembrane helix</keyword>
<name>A0A512DPR4_9PROT</name>
<keyword evidence="1" id="KW-0472">Membrane</keyword>
<organism evidence="3 4">
    <name type="scientific">Skermanella aerolata</name>
    <dbReference type="NCBI Taxonomy" id="393310"/>
    <lineage>
        <taxon>Bacteria</taxon>
        <taxon>Pseudomonadati</taxon>
        <taxon>Pseudomonadota</taxon>
        <taxon>Alphaproteobacteria</taxon>
        <taxon>Rhodospirillales</taxon>
        <taxon>Azospirillaceae</taxon>
        <taxon>Skermanella</taxon>
    </lineage>
</organism>
<dbReference type="InterPro" id="IPR009936">
    <property type="entry name" value="DUF1468"/>
</dbReference>
<feature type="domain" description="DUF1468" evidence="2">
    <location>
        <begin position="20"/>
        <end position="154"/>
    </location>
</feature>
<protein>
    <recommendedName>
        <fullName evidence="2">DUF1468 domain-containing protein</fullName>
    </recommendedName>
</protein>
<feature type="transmembrane region" description="Helical" evidence="1">
    <location>
        <begin position="130"/>
        <end position="150"/>
    </location>
</feature>
<feature type="transmembrane region" description="Helical" evidence="1">
    <location>
        <begin position="12"/>
        <end position="32"/>
    </location>
</feature>
<feature type="transmembrane region" description="Helical" evidence="1">
    <location>
        <begin position="52"/>
        <end position="70"/>
    </location>
</feature>
<feature type="transmembrane region" description="Helical" evidence="1">
    <location>
        <begin position="90"/>
        <end position="118"/>
    </location>
</feature>
<proteinExistence type="predicted"/>
<evidence type="ECO:0000256" key="1">
    <source>
        <dbReference type="SAM" id="Phobius"/>
    </source>
</evidence>
<evidence type="ECO:0000259" key="2">
    <source>
        <dbReference type="Pfam" id="PF07331"/>
    </source>
</evidence>
<dbReference type="AlphaFoldDB" id="A0A512DPR4"/>